<evidence type="ECO:0000313" key="4">
    <source>
        <dbReference type="EMBL" id="EEA05867.1"/>
    </source>
</evidence>
<dbReference type="OMA" id="IYICMGG"/>
<dbReference type="InterPro" id="IPR027417">
    <property type="entry name" value="P-loop_NTPase"/>
</dbReference>
<keyword evidence="1" id="KW-0547">Nucleotide-binding</keyword>
<dbReference type="InterPro" id="IPR020568">
    <property type="entry name" value="Ribosomal_Su5_D2-typ_SF"/>
</dbReference>
<evidence type="ECO:0000313" key="5">
    <source>
        <dbReference type="Proteomes" id="UP000001460"/>
    </source>
</evidence>
<dbReference type="GO" id="GO:0003746">
    <property type="term" value="F:translation elongation factor activity"/>
    <property type="evidence" value="ECO:0007669"/>
    <property type="project" value="UniProtKB-KW"/>
</dbReference>
<dbReference type="Gene3D" id="2.40.30.10">
    <property type="entry name" value="Translation factors"/>
    <property type="match status" value="1"/>
</dbReference>
<keyword evidence="4" id="KW-0251">Elongation factor</keyword>
<evidence type="ECO:0000256" key="1">
    <source>
        <dbReference type="ARBA" id="ARBA00022741"/>
    </source>
</evidence>
<dbReference type="SUPFAM" id="SSF50447">
    <property type="entry name" value="Translation proteins"/>
    <property type="match status" value="1"/>
</dbReference>
<dbReference type="SUPFAM" id="SSF54980">
    <property type="entry name" value="EF-G C-terminal domain-like"/>
    <property type="match status" value="2"/>
</dbReference>
<dbReference type="GO" id="GO:0042256">
    <property type="term" value="P:cytosolic ribosome assembly"/>
    <property type="evidence" value="ECO:0007669"/>
    <property type="project" value="TreeGrafter"/>
</dbReference>
<dbReference type="GO" id="GO:0043022">
    <property type="term" value="F:ribosome binding"/>
    <property type="evidence" value="ECO:0007669"/>
    <property type="project" value="TreeGrafter"/>
</dbReference>
<dbReference type="SUPFAM" id="SSF52540">
    <property type="entry name" value="P-loop containing nucleoside triphosphate hydrolases"/>
    <property type="match status" value="1"/>
</dbReference>
<dbReference type="GO" id="GO:0005525">
    <property type="term" value="F:GTP binding"/>
    <property type="evidence" value="ECO:0007669"/>
    <property type="project" value="UniProtKB-KW"/>
</dbReference>
<dbReference type="Gene3D" id="3.30.70.240">
    <property type="match status" value="1"/>
</dbReference>
<evidence type="ECO:0000256" key="2">
    <source>
        <dbReference type="ARBA" id="ARBA00023134"/>
    </source>
</evidence>
<dbReference type="InterPro" id="IPR000640">
    <property type="entry name" value="EFG_V-like"/>
</dbReference>
<dbReference type="Gene3D" id="3.30.70.870">
    <property type="entry name" value="Elongation Factor G (Translational Gtpase), domain 3"/>
    <property type="match status" value="1"/>
</dbReference>
<dbReference type="PANTHER" id="PTHR42908:SF3">
    <property type="entry name" value="ELONGATION FACTOR-LIKE GTPASE 1"/>
    <property type="match status" value="1"/>
</dbReference>
<dbReference type="OrthoDB" id="364892at2759"/>
<reference evidence="4" key="1">
    <citation type="submission" date="2008-06" db="EMBL/GenBank/DDBJ databases">
        <authorList>
            <person name="Lorenzi H."/>
            <person name="Inman J."/>
            <person name="Miller J."/>
            <person name="Schobel S."/>
            <person name="Amedeo P."/>
            <person name="Caler E.V."/>
            <person name="da Silva J."/>
        </authorList>
    </citation>
    <scope>NUCLEOTIDE SEQUENCE [LARGE SCALE GENOMIC DNA]</scope>
    <source>
        <strain evidence="4">RN66</strain>
    </source>
</reference>
<dbReference type="Pfam" id="PF00009">
    <property type="entry name" value="GTP_EFTU"/>
    <property type="match status" value="1"/>
</dbReference>
<dbReference type="FunFam" id="3.30.70.870:FF:000002">
    <property type="entry name" value="Translation elongation factor 2"/>
    <property type="match status" value="1"/>
</dbReference>
<dbReference type="VEuPathDB" id="CryptoDB:CMU_016160"/>
<dbReference type="Pfam" id="PF00679">
    <property type="entry name" value="EFG_C"/>
    <property type="match status" value="1"/>
</dbReference>
<dbReference type="GO" id="GO:0003924">
    <property type="term" value="F:GTPase activity"/>
    <property type="evidence" value="ECO:0007669"/>
    <property type="project" value="InterPro"/>
</dbReference>
<proteinExistence type="predicted"/>
<dbReference type="InterPro" id="IPR000795">
    <property type="entry name" value="T_Tr_GTP-bd_dom"/>
</dbReference>
<dbReference type="GeneID" id="6995583"/>
<dbReference type="AlphaFoldDB" id="B6ACL3"/>
<accession>B6ACL3</accession>
<keyword evidence="4" id="KW-0648">Protein biosynthesis</keyword>
<dbReference type="Gene3D" id="3.40.50.300">
    <property type="entry name" value="P-loop containing nucleotide triphosphate hydrolases"/>
    <property type="match status" value="1"/>
</dbReference>
<dbReference type="SUPFAM" id="SSF54211">
    <property type="entry name" value="Ribosomal protein S5 domain 2-like"/>
    <property type="match status" value="1"/>
</dbReference>
<organism evidence="4 5">
    <name type="scientific">Cryptosporidium muris (strain RN66)</name>
    <dbReference type="NCBI Taxonomy" id="441375"/>
    <lineage>
        <taxon>Eukaryota</taxon>
        <taxon>Sar</taxon>
        <taxon>Alveolata</taxon>
        <taxon>Apicomplexa</taxon>
        <taxon>Conoidasida</taxon>
        <taxon>Coccidia</taxon>
        <taxon>Eucoccidiorida</taxon>
        <taxon>Eimeriorina</taxon>
        <taxon>Cryptosporidiidae</taxon>
        <taxon>Cryptosporidium</taxon>
    </lineage>
</organism>
<name>B6ACL3_CRYMR</name>
<dbReference type="GO" id="GO:0005829">
    <property type="term" value="C:cytosol"/>
    <property type="evidence" value="ECO:0007669"/>
    <property type="project" value="TreeGrafter"/>
</dbReference>
<dbReference type="Gene3D" id="3.90.1430.10">
    <property type="entry name" value="Yeast translation eEF2 (G' domain)"/>
    <property type="match status" value="1"/>
</dbReference>
<dbReference type="CDD" id="cd04096">
    <property type="entry name" value="eEF2_snRNP_like_C"/>
    <property type="match status" value="1"/>
</dbReference>
<sequence>MAEKIRNVCIIAHVDHGKTTLADFLLASNNILSSRTAGTMRYLDSREDEQYRLITMKSSAISLTYNYIDPFLNVSDLLYTINLIDSPGHVDFAHEVSSALRLCDGALILVDVVEGLGDQTRKVLQQAYIERVQMLLVLNKMDRLILELGLTPKEAYIHICKLIEQINVLMHQFLHEEIHQSIFIKSGNFKDEKVAVNKLNLDCKNTSDIYKPNVEIIQDNKLNILDNSPEISSGSSHLVPIVDDSVEKSVEFSFSNGNILFTSCLHGWCLDINDGNILKNIADKLKLPWYLNTREKLKKALTEGYYFNLKSKSVSQIPNRKDQCTMLEQFILEPLWSIYNSVCISYNKSKILKIIEILKIKQTNDLEQLLFECNKQISKDSELLKISSPNCSFSALCRYILSNWLPLASAVFHKIVTSLPSPLAAGKIRLPHICPSLYNLEIGDLLSNFRLSVENCVELVNPNYPVVVYISKFAAADISANRLTGDKLRGTEKLNGFVGISRIFAGTLNIGDKLYICKNIKVELNNRSSTDQDNLQVTVTNIYTLLGNDLIPIETVKAGNIFGLCLKFPQLNNQDYISKNNLNQEHDIYTLGAISCLDQSLTLSNLLNMPSFSSLTETSNGSSAIIRVSIEPRRVQDIPLMVEGLKLLCRSDTSVEVDTFESGEYIIGCRGEVHLERCISDLQQVFARIPLTISPPLVSLREGLTVRPKTQIPKKIQNKIPFPPWVGLNPDPQVMHDSRNPGINNDNYTPNSNCETIYDELDGKQIMRLPNENVIISLNAVSMPIPIIEYIEEHRSVINSLIHSHSNLYNYSSSMNHTMDILDEIDSHLTKMINNLIAEKRYNKREKLQNISKYIILGICTRKGSCTILVTCETQFDLLGWTLRCTYDSSYYPKKISNFTGELNSLYTLVDNYKRIINGIVTGCELASLAGPLCEEPIYGVTYLLENLTFNNNQFLANISNNLELFNNIKSDNNFEFRIDKLDLSTFANLNINNISNQLTTLTRECCRRAILQRGLVRIYEAMLKLTILSEQSVLGKVYSALGRRRANIYKEELKEGTSTFKIEAQIPVVESFGIGQELRNKASGHVSVNMVFSHWKMLDQDPFPEASLTQEDFEDEGFSKVNMFLSQNSTLDIGTDSKSDFSTFNVARNIINSIRKRKGLPTEHKVVVAAEKQRTLKK</sequence>
<dbReference type="Proteomes" id="UP000001460">
    <property type="component" value="Unassembled WGS sequence"/>
</dbReference>
<dbReference type="InterPro" id="IPR009000">
    <property type="entry name" value="Transl_B-barrel_sf"/>
</dbReference>
<evidence type="ECO:0000259" key="3">
    <source>
        <dbReference type="PROSITE" id="PS51722"/>
    </source>
</evidence>
<dbReference type="InterPro" id="IPR005225">
    <property type="entry name" value="Small_GTP-bd"/>
</dbReference>
<keyword evidence="2" id="KW-0342">GTP-binding</keyword>
<dbReference type="SMART" id="SM00838">
    <property type="entry name" value="EFG_C"/>
    <property type="match status" value="1"/>
</dbReference>
<dbReference type="GO" id="GO:1990904">
    <property type="term" value="C:ribonucleoprotein complex"/>
    <property type="evidence" value="ECO:0007669"/>
    <property type="project" value="TreeGrafter"/>
</dbReference>
<dbReference type="NCBIfam" id="TIGR00231">
    <property type="entry name" value="small_GTP"/>
    <property type="match status" value="1"/>
</dbReference>
<dbReference type="InterPro" id="IPR014721">
    <property type="entry name" value="Ribsml_uS5_D2-typ_fold_subgr"/>
</dbReference>
<dbReference type="PANTHER" id="PTHR42908">
    <property type="entry name" value="TRANSLATION ELONGATION FACTOR-RELATED"/>
    <property type="match status" value="1"/>
</dbReference>
<dbReference type="Gene3D" id="3.30.230.10">
    <property type="match status" value="1"/>
</dbReference>
<dbReference type="PROSITE" id="PS51722">
    <property type="entry name" value="G_TR_2"/>
    <property type="match status" value="1"/>
</dbReference>
<gene>
    <name evidence="4" type="ORF">CMU_016160</name>
</gene>
<protein>
    <submittedName>
        <fullName evidence="4">Elongation factor Tu GTP binding domain-containing protein</fullName>
    </submittedName>
</protein>
<dbReference type="PRINTS" id="PR00315">
    <property type="entry name" value="ELONGATNFCT"/>
</dbReference>
<dbReference type="eggNOG" id="KOG0467">
    <property type="taxonomic scope" value="Eukaryota"/>
</dbReference>
<feature type="domain" description="Tr-type G" evidence="3">
    <location>
        <begin position="3"/>
        <end position="230"/>
    </location>
</feature>
<dbReference type="STRING" id="441375.B6ACL3"/>
<dbReference type="EMBL" id="DS989728">
    <property type="protein sequence ID" value="EEA05867.1"/>
    <property type="molecule type" value="Genomic_DNA"/>
</dbReference>
<dbReference type="InterPro" id="IPR035647">
    <property type="entry name" value="EFG_III/V"/>
</dbReference>
<dbReference type="RefSeq" id="XP_002140216.1">
    <property type="nucleotide sequence ID" value="XM_002140180.1"/>
</dbReference>
<keyword evidence="5" id="KW-1185">Reference proteome</keyword>